<name>A0A1H1RWW7_BRESA</name>
<dbReference type="EMBL" id="LT629739">
    <property type="protein sequence ID" value="SDS40066.1"/>
    <property type="molecule type" value="Genomic_DNA"/>
</dbReference>
<dbReference type="STRING" id="629680.SAMN04489751_1930"/>
<evidence type="ECO:0000313" key="9">
    <source>
        <dbReference type="Proteomes" id="UP000199700"/>
    </source>
</evidence>
<keyword evidence="6" id="KW-0694">RNA-binding</keyword>
<dbReference type="Proteomes" id="UP000199700">
    <property type="component" value="Chromosome"/>
</dbReference>
<dbReference type="SUPFAM" id="SSF54211">
    <property type="entry name" value="Ribosomal protein S5 domain 2-like"/>
    <property type="match status" value="1"/>
</dbReference>
<dbReference type="InterPro" id="IPR014721">
    <property type="entry name" value="Ribsml_uS5_D2-typ_fold_subgr"/>
</dbReference>
<evidence type="ECO:0000256" key="2">
    <source>
        <dbReference type="ARBA" id="ARBA00022694"/>
    </source>
</evidence>
<keyword evidence="3" id="KW-0540">Nuclease</keyword>
<dbReference type="Gene3D" id="3.30.230.10">
    <property type="match status" value="1"/>
</dbReference>
<dbReference type="PROSITE" id="PS00648">
    <property type="entry name" value="RIBONUCLEASE_P"/>
    <property type="match status" value="1"/>
</dbReference>
<organism evidence="8 9">
    <name type="scientific">Brevibacterium sandarakinum</name>
    <dbReference type="NCBI Taxonomy" id="629680"/>
    <lineage>
        <taxon>Bacteria</taxon>
        <taxon>Bacillati</taxon>
        <taxon>Actinomycetota</taxon>
        <taxon>Actinomycetes</taxon>
        <taxon>Micrococcales</taxon>
        <taxon>Brevibacteriaceae</taxon>
        <taxon>Brevibacterium</taxon>
    </lineage>
</organism>
<comment type="function">
    <text evidence="1">RNaseP catalyzes the removal of the 5'-leader sequence from pre-tRNA to produce the mature 5'-terminus. It can also cleave other RNA substrates such as 4.5S RNA. The protein component plays an auxiliary but essential role in vivo by binding to the 5'-leader sequence and broadening the substrate specificity of the ribozyme.</text>
</comment>
<proteinExistence type="predicted"/>
<evidence type="ECO:0000256" key="6">
    <source>
        <dbReference type="ARBA" id="ARBA00022884"/>
    </source>
</evidence>
<sequence>MMAHSLIDSDDSHAARVGFIVSKAVGNAVVRNRVKRRLREIMRVRLDSLAPGALFVVRALPQAAEAEFAQLESEVTMLMDKAQKKLESRGRRT</sequence>
<evidence type="ECO:0000256" key="3">
    <source>
        <dbReference type="ARBA" id="ARBA00022722"/>
    </source>
</evidence>
<reference evidence="8" key="1">
    <citation type="submission" date="2016-10" db="EMBL/GenBank/DDBJ databases">
        <authorList>
            <person name="Varghese N."/>
            <person name="Submissions S."/>
        </authorList>
    </citation>
    <scope>NUCLEOTIDE SEQUENCE [LARGE SCALE GENOMIC DNA]</scope>
    <source>
        <strain evidence="8">DSM 22082</strain>
    </source>
</reference>
<dbReference type="EC" id="3.1.26.5" evidence="7"/>
<protein>
    <recommendedName>
        <fullName evidence="7">Ribonuclease P protein component</fullName>
        <ecNumber evidence="7">3.1.26.5</ecNumber>
    </recommendedName>
</protein>
<dbReference type="NCBIfam" id="TIGR00188">
    <property type="entry name" value="rnpA"/>
    <property type="match status" value="1"/>
</dbReference>
<dbReference type="InterPro" id="IPR020539">
    <property type="entry name" value="RNase_P_CS"/>
</dbReference>
<dbReference type="InterPro" id="IPR000100">
    <property type="entry name" value="RNase_P"/>
</dbReference>
<dbReference type="Pfam" id="PF00825">
    <property type="entry name" value="Ribonuclease_P"/>
    <property type="match status" value="1"/>
</dbReference>
<dbReference type="GO" id="GO:0004526">
    <property type="term" value="F:ribonuclease P activity"/>
    <property type="evidence" value="ECO:0007669"/>
    <property type="project" value="UniProtKB-UniRule"/>
</dbReference>
<gene>
    <name evidence="8" type="ORF">SAMN04489751_1930</name>
</gene>
<evidence type="ECO:0000256" key="4">
    <source>
        <dbReference type="ARBA" id="ARBA00022759"/>
    </source>
</evidence>
<keyword evidence="4" id="KW-0255">Endonuclease</keyword>
<keyword evidence="5" id="KW-0378">Hydrolase</keyword>
<dbReference type="GO" id="GO:0000049">
    <property type="term" value="F:tRNA binding"/>
    <property type="evidence" value="ECO:0007669"/>
    <property type="project" value="InterPro"/>
</dbReference>
<evidence type="ECO:0000256" key="1">
    <source>
        <dbReference type="ARBA" id="ARBA00002663"/>
    </source>
</evidence>
<dbReference type="AlphaFoldDB" id="A0A1H1RWW7"/>
<dbReference type="PANTHER" id="PTHR33992">
    <property type="entry name" value="RIBONUCLEASE P PROTEIN COMPONENT"/>
    <property type="match status" value="1"/>
</dbReference>
<dbReference type="GO" id="GO:0030677">
    <property type="term" value="C:ribonuclease P complex"/>
    <property type="evidence" value="ECO:0007669"/>
    <property type="project" value="TreeGrafter"/>
</dbReference>
<keyword evidence="9" id="KW-1185">Reference proteome</keyword>
<dbReference type="InterPro" id="IPR020568">
    <property type="entry name" value="Ribosomal_Su5_D2-typ_SF"/>
</dbReference>
<dbReference type="GO" id="GO:0042781">
    <property type="term" value="F:3'-tRNA processing endoribonuclease activity"/>
    <property type="evidence" value="ECO:0007669"/>
    <property type="project" value="TreeGrafter"/>
</dbReference>
<keyword evidence="2" id="KW-0819">tRNA processing</keyword>
<evidence type="ECO:0000313" key="8">
    <source>
        <dbReference type="EMBL" id="SDS40066.1"/>
    </source>
</evidence>
<dbReference type="PANTHER" id="PTHR33992:SF1">
    <property type="entry name" value="RIBONUCLEASE P PROTEIN COMPONENT"/>
    <property type="match status" value="1"/>
</dbReference>
<evidence type="ECO:0000256" key="7">
    <source>
        <dbReference type="NCBIfam" id="TIGR00188"/>
    </source>
</evidence>
<evidence type="ECO:0000256" key="5">
    <source>
        <dbReference type="ARBA" id="ARBA00022801"/>
    </source>
</evidence>
<accession>A0A1H1RWW7</accession>